<accession>A0A9W6R9Z1</accession>
<proteinExistence type="predicted"/>
<protein>
    <submittedName>
        <fullName evidence="1">Uncharacterized protein</fullName>
    </submittedName>
</protein>
<dbReference type="Proteomes" id="UP001165136">
    <property type="component" value="Unassembled WGS sequence"/>
</dbReference>
<keyword evidence="2" id="KW-1185">Reference proteome</keyword>
<organism evidence="1 2">
    <name type="scientific">Amycolatopsis taiwanensis</name>
    <dbReference type="NCBI Taxonomy" id="342230"/>
    <lineage>
        <taxon>Bacteria</taxon>
        <taxon>Bacillati</taxon>
        <taxon>Actinomycetota</taxon>
        <taxon>Actinomycetes</taxon>
        <taxon>Pseudonocardiales</taxon>
        <taxon>Pseudonocardiaceae</taxon>
        <taxon>Amycolatopsis</taxon>
    </lineage>
</organism>
<sequence>MPIVRRIVGAFSKPGARVVLLPWPTPDDRSRLGLVGADGVIERAPGADPDAEVADALDAVDGLDRSARVVRVAAETNLAGPASRPFWADLVGDPQRAPVADSAPMLSGLDPAVLDGPDAVPADTDLIITSLRPEHSGDNSSDLVALVAARLLRVGGILAVLTHSDWSQGELIDPTGAVVASAQNADLLYLQHIVALHAPVHGTRFATELLPDVDRSAAERQARAAHRAAVRGLPAPHRRIHSDVLVFAQPHEYEPIPVSPAAQAHTSEVIQ</sequence>
<evidence type="ECO:0000313" key="2">
    <source>
        <dbReference type="Proteomes" id="UP001165136"/>
    </source>
</evidence>
<name>A0A9W6R9Z1_9PSEU</name>
<dbReference type="EMBL" id="BSTI01000044">
    <property type="protein sequence ID" value="GLY71683.1"/>
    <property type="molecule type" value="Genomic_DNA"/>
</dbReference>
<reference evidence="1" key="1">
    <citation type="submission" date="2023-03" db="EMBL/GenBank/DDBJ databases">
        <title>Amycolatopsis taiwanensis NBRC 103393.</title>
        <authorList>
            <person name="Ichikawa N."/>
            <person name="Sato H."/>
            <person name="Tonouchi N."/>
        </authorList>
    </citation>
    <scope>NUCLEOTIDE SEQUENCE</scope>
    <source>
        <strain evidence="1">NBRC 103393</strain>
    </source>
</reference>
<gene>
    <name evidence="1" type="ORF">Atai01_83020</name>
</gene>
<dbReference type="AlphaFoldDB" id="A0A9W6R9Z1"/>
<comment type="caution">
    <text evidence="1">The sequence shown here is derived from an EMBL/GenBank/DDBJ whole genome shotgun (WGS) entry which is preliminary data.</text>
</comment>
<evidence type="ECO:0000313" key="1">
    <source>
        <dbReference type="EMBL" id="GLY71683.1"/>
    </source>
</evidence>